<proteinExistence type="predicted"/>
<evidence type="ECO:0000313" key="3">
    <source>
        <dbReference type="Proteomes" id="UP001500840"/>
    </source>
</evidence>
<evidence type="ECO:0000313" key="2">
    <source>
        <dbReference type="EMBL" id="GAA4467997.1"/>
    </source>
</evidence>
<dbReference type="Gene3D" id="3.30.1330.80">
    <property type="entry name" value="Hypothetical protein, similar to alpha- acetolactate decarboxylase, domain 2"/>
    <property type="match status" value="1"/>
</dbReference>
<accession>A0ABP8NMG2</accession>
<evidence type="ECO:0000259" key="1">
    <source>
        <dbReference type="PROSITE" id="PS51742"/>
    </source>
</evidence>
<dbReference type="PIRSF" id="PIRSF016702">
    <property type="entry name" value="DNA_bp_PD1"/>
    <property type="match status" value="1"/>
</dbReference>
<organism evidence="2 3">
    <name type="scientific">Novipirellula rosea</name>
    <dbReference type="NCBI Taxonomy" id="1031540"/>
    <lineage>
        <taxon>Bacteria</taxon>
        <taxon>Pseudomonadati</taxon>
        <taxon>Planctomycetota</taxon>
        <taxon>Planctomycetia</taxon>
        <taxon>Pirellulales</taxon>
        <taxon>Pirellulaceae</taxon>
        <taxon>Novipirellula</taxon>
    </lineage>
</organism>
<dbReference type="Proteomes" id="UP001500840">
    <property type="component" value="Unassembled WGS sequence"/>
</dbReference>
<gene>
    <name evidence="2" type="ORF">GCM10023156_58620</name>
</gene>
<sequence length="145" mass="15944">MKSKLIHNAQQKTYALVFETGDECVTLMEQFAREHRLSAAQITGIGAFQQVTLGYFDWEQKSYLENKIDEQVEVVSLIGDVAEKGGEAKVHAHVVVARRDGTAYGGHLLGATIRPTLEVIVTESPSYLAKKMDPVSGLALINIDK</sequence>
<feature type="domain" description="PPC" evidence="1">
    <location>
        <begin position="8"/>
        <end position="144"/>
    </location>
</feature>
<keyword evidence="2" id="KW-0238">DNA-binding</keyword>
<dbReference type="PANTHER" id="PTHR34988:SF1">
    <property type="entry name" value="DNA-BINDING PROTEIN"/>
    <property type="match status" value="1"/>
</dbReference>
<dbReference type="CDD" id="cd11378">
    <property type="entry name" value="DUF296"/>
    <property type="match status" value="1"/>
</dbReference>
<dbReference type="InterPro" id="IPR005175">
    <property type="entry name" value="PPC_dom"/>
</dbReference>
<protein>
    <submittedName>
        <fullName evidence="2">DNA-binding protein</fullName>
    </submittedName>
</protein>
<dbReference type="EMBL" id="BAABGA010000091">
    <property type="protein sequence ID" value="GAA4467997.1"/>
    <property type="molecule type" value="Genomic_DNA"/>
</dbReference>
<dbReference type="GO" id="GO:0003677">
    <property type="term" value="F:DNA binding"/>
    <property type="evidence" value="ECO:0007669"/>
    <property type="project" value="UniProtKB-KW"/>
</dbReference>
<keyword evidence="3" id="KW-1185">Reference proteome</keyword>
<dbReference type="PROSITE" id="PS51742">
    <property type="entry name" value="PPC"/>
    <property type="match status" value="1"/>
</dbReference>
<comment type="caution">
    <text evidence="2">The sequence shown here is derived from an EMBL/GenBank/DDBJ whole genome shotgun (WGS) entry which is preliminary data.</text>
</comment>
<dbReference type="Pfam" id="PF03479">
    <property type="entry name" value="PCC"/>
    <property type="match status" value="1"/>
</dbReference>
<name>A0ABP8NMG2_9BACT</name>
<dbReference type="SUPFAM" id="SSF117856">
    <property type="entry name" value="AF0104/ALDC/Ptd012-like"/>
    <property type="match status" value="1"/>
</dbReference>
<reference evidence="3" key="1">
    <citation type="journal article" date="2019" name="Int. J. Syst. Evol. Microbiol.">
        <title>The Global Catalogue of Microorganisms (GCM) 10K type strain sequencing project: providing services to taxonomists for standard genome sequencing and annotation.</title>
        <authorList>
            <consortium name="The Broad Institute Genomics Platform"/>
            <consortium name="The Broad Institute Genome Sequencing Center for Infectious Disease"/>
            <person name="Wu L."/>
            <person name="Ma J."/>
        </authorList>
    </citation>
    <scope>NUCLEOTIDE SEQUENCE [LARGE SCALE GENOMIC DNA]</scope>
    <source>
        <strain evidence="3">JCM 17759</strain>
    </source>
</reference>
<dbReference type="PANTHER" id="PTHR34988">
    <property type="entry name" value="PROTEIN, PUTATIVE-RELATED"/>
    <property type="match status" value="1"/>
</dbReference>
<dbReference type="InterPro" id="IPR025707">
    <property type="entry name" value="DNA_bp_PD1"/>
</dbReference>
<dbReference type="RefSeq" id="WP_345327239.1">
    <property type="nucleotide sequence ID" value="NZ_BAABGA010000091.1"/>
</dbReference>